<dbReference type="AlphaFoldDB" id="A0A382PJZ6"/>
<protein>
    <recommendedName>
        <fullName evidence="3">TM2 domain-containing protein</fullName>
    </recommendedName>
</protein>
<dbReference type="EMBL" id="UINC01107533">
    <property type="protein sequence ID" value="SVC72985.1"/>
    <property type="molecule type" value="Genomic_DNA"/>
</dbReference>
<keyword evidence="1" id="KW-0812">Transmembrane</keyword>
<gene>
    <name evidence="2" type="ORF">METZ01_LOCUS325839</name>
</gene>
<evidence type="ECO:0000256" key="1">
    <source>
        <dbReference type="SAM" id="Phobius"/>
    </source>
</evidence>
<evidence type="ECO:0000313" key="2">
    <source>
        <dbReference type="EMBL" id="SVC72985.1"/>
    </source>
</evidence>
<name>A0A382PJZ6_9ZZZZ</name>
<feature type="transmembrane region" description="Helical" evidence="1">
    <location>
        <begin position="71"/>
        <end position="92"/>
    </location>
</feature>
<organism evidence="2">
    <name type="scientific">marine metagenome</name>
    <dbReference type="NCBI Taxonomy" id="408172"/>
    <lineage>
        <taxon>unclassified sequences</taxon>
        <taxon>metagenomes</taxon>
        <taxon>ecological metagenomes</taxon>
    </lineage>
</organism>
<proteinExistence type="predicted"/>
<sequence length="139" mass="16856">MSFIDTLEFNFFNLEEEEEKVQKIVMGLPDIIRKKYFDDFLKGQKDPDTYVTLTWIIGLGIQHIYSKNYKLLFANIISTTFIIIQMICLVFNNEYFYLLFFLIAISFNLFDFIKSLFFSEKIIREYNLNLQYRLLNRYN</sequence>
<accession>A0A382PJZ6</accession>
<keyword evidence="1" id="KW-0472">Membrane</keyword>
<keyword evidence="1" id="KW-1133">Transmembrane helix</keyword>
<reference evidence="2" key="1">
    <citation type="submission" date="2018-05" db="EMBL/GenBank/DDBJ databases">
        <authorList>
            <person name="Lanie J.A."/>
            <person name="Ng W.-L."/>
            <person name="Kazmierczak K.M."/>
            <person name="Andrzejewski T.M."/>
            <person name="Davidsen T.M."/>
            <person name="Wayne K.J."/>
            <person name="Tettelin H."/>
            <person name="Glass J.I."/>
            <person name="Rusch D."/>
            <person name="Podicherti R."/>
            <person name="Tsui H.-C.T."/>
            <person name="Winkler M.E."/>
        </authorList>
    </citation>
    <scope>NUCLEOTIDE SEQUENCE</scope>
</reference>
<evidence type="ECO:0008006" key="3">
    <source>
        <dbReference type="Google" id="ProtNLM"/>
    </source>
</evidence>
<feature type="transmembrane region" description="Helical" evidence="1">
    <location>
        <begin position="98"/>
        <end position="117"/>
    </location>
</feature>